<protein>
    <submittedName>
        <fullName evidence="9">Bestrophin, RFP-TM, chloride channel</fullName>
    </submittedName>
</protein>
<dbReference type="EMBL" id="JAGRRH010000020">
    <property type="protein sequence ID" value="KAG7348420.1"/>
    <property type="molecule type" value="Genomic_DNA"/>
</dbReference>
<dbReference type="GO" id="GO:0005254">
    <property type="term" value="F:chloride channel activity"/>
    <property type="evidence" value="ECO:0007669"/>
    <property type="project" value="InterPro"/>
</dbReference>
<dbReference type="InterPro" id="IPR044669">
    <property type="entry name" value="YneE/VCCN1/2-like"/>
</dbReference>
<evidence type="ECO:0000313" key="10">
    <source>
        <dbReference type="Proteomes" id="UP000693970"/>
    </source>
</evidence>
<evidence type="ECO:0000256" key="3">
    <source>
        <dbReference type="ARBA" id="ARBA00022475"/>
    </source>
</evidence>
<comment type="caution">
    <text evidence="9">The sequence shown here is derived from an EMBL/GenBank/DDBJ whole genome shotgun (WGS) entry which is preliminary data.</text>
</comment>
<evidence type="ECO:0000256" key="7">
    <source>
        <dbReference type="ARBA" id="ARBA00023136"/>
    </source>
</evidence>
<evidence type="ECO:0000256" key="5">
    <source>
        <dbReference type="ARBA" id="ARBA00022989"/>
    </source>
</evidence>
<keyword evidence="4" id="KW-0812">Transmembrane</keyword>
<reference evidence="9" key="1">
    <citation type="journal article" date="2021" name="Sci. Rep.">
        <title>Diploid genomic architecture of Nitzschia inconspicua, an elite biomass production diatom.</title>
        <authorList>
            <person name="Oliver A."/>
            <person name="Podell S."/>
            <person name="Pinowska A."/>
            <person name="Traller J.C."/>
            <person name="Smith S.R."/>
            <person name="McClure R."/>
            <person name="Beliaev A."/>
            <person name="Bohutskyi P."/>
            <person name="Hill E.A."/>
            <person name="Rabines A."/>
            <person name="Zheng H."/>
            <person name="Allen L.Z."/>
            <person name="Kuo A."/>
            <person name="Grigoriev I.V."/>
            <person name="Allen A.E."/>
            <person name="Hazlebeck D."/>
            <person name="Allen E.E."/>
        </authorList>
    </citation>
    <scope>NUCLEOTIDE SEQUENCE</scope>
    <source>
        <strain evidence="9">Hildebrandi</strain>
    </source>
</reference>
<dbReference type="PANTHER" id="PTHR33281:SF19">
    <property type="entry name" value="VOLTAGE-DEPENDENT ANION CHANNEL-FORMING PROTEIN YNEE"/>
    <property type="match status" value="1"/>
</dbReference>
<reference evidence="9" key="2">
    <citation type="submission" date="2021-04" db="EMBL/GenBank/DDBJ databases">
        <authorList>
            <person name="Podell S."/>
        </authorList>
    </citation>
    <scope>NUCLEOTIDE SEQUENCE</scope>
    <source>
        <strain evidence="9">Hildebrandi</strain>
    </source>
</reference>
<evidence type="ECO:0000256" key="1">
    <source>
        <dbReference type="ARBA" id="ARBA00004651"/>
    </source>
</evidence>
<dbReference type="GO" id="GO:0005886">
    <property type="term" value="C:plasma membrane"/>
    <property type="evidence" value="ECO:0007669"/>
    <property type="project" value="UniProtKB-SubCell"/>
</dbReference>
<keyword evidence="6" id="KW-0406">Ion transport</keyword>
<evidence type="ECO:0000256" key="2">
    <source>
        <dbReference type="ARBA" id="ARBA00022448"/>
    </source>
</evidence>
<dbReference type="OrthoDB" id="1368at2759"/>
<evidence type="ECO:0000313" key="9">
    <source>
        <dbReference type="EMBL" id="KAG7348420.1"/>
    </source>
</evidence>
<gene>
    <name evidence="9" type="ORF">IV203_017125</name>
</gene>
<keyword evidence="10" id="KW-1185">Reference proteome</keyword>
<feature type="region of interest" description="Disordered" evidence="8">
    <location>
        <begin position="494"/>
        <end position="526"/>
    </location>
</feature>
<accession>A0A9K3KSI9</accession>
<evidence type="ECO:0000256" key="4">
    <source>
        <dbReference type="ARBA" id="ARBA00022692"/>
    </source>
</evidence>
<evidence type="ECO:0000256" key="8">
    <source>
        <dbReference type="SAM" id="MobiDB-lite"/>
    </source>
</evidence>
<dbReference type="PANTHER" id="PTHR33281">
    <property type="entry name" value="UPF0187 PROTEIN YNEE"/>
    <property type="match status" value="1"/>
</dbReference>
<keyword evidence="7" id="KW-0472">Membrane</keyword>
<keyword evidence="5" id="KW-1133">Transmembrane helix</keyword>
<organism evidence="9 10">
    <name type="scientific">Nitzschia inconspicua</name>
    <dbReference type="NCBI Taxonomy" id="303405"/>
    <lineage>
        <taxon>Eukaryota</taxon>
        <taxon>Sar</taxon>
        <taxon>Stramenopiles</taxon>
        <taxon>Ochrophyta</taxon>
        <taxon>Bacillariophyta</taxon>
        <taxon>Bacillariophyceae</taxon>
        <taxon>Bacillariophycidae</taxon>
        <taxon>Bacillariales</taxon>
        <taxon>Bacillariaceae</taxon>
        <taxon>Nitzschia</taxon>
    </lineage>
</organism>
<dbReference type="Pfam" id="PF25539">
    <property type="entry name" value="Bestrophin_2"/>
    <property type="match status" value="1"/>
</dbReference>
<feature type="region of interest" description="Disordered" evidence="8">
    <location>
        <begin position="81"/>
        <end position="117"/>
    </location>
</feature>
<proteinExistence type="predicted"/>
<sequence length="568" mass="64364">MAIGLAMSSRSSLTMEPMTGNNKTQQSSRKRPLFLRSAAVLLLCHSLSSSHKTVVCAFAPQLSLLTTSRLSSRTSSRTTLILSDTASTSSSHNRDDGRQNGRNNNNGKRRYLLGHHEKKEASEIKMREAEELGGIPRSDRYSSSDWWHNTMSLPSSAILRAIRGPVFFMTLWAAILSVIHRRLVLTNPGAAELMSIPLAPHSLMVSALSLLLVFKTNSAYQRFAEGRKIWETIINNARDLYRMMNLYEREMGRTKRRRLQRLLAAFPYLLRHRIRPNLVMYRLDDEENVRDPEYSIVLYQDKAGNDLDPEAAAVATQEENEGKSRRKPRPLYWVDKRTLPWRLLPPNALEPCARAQNRPLWVCDRMACEIRNIPDGPNFTARERLALISKVEKLSGSIGACERIHQTVVPLNYARHSLRALTLFLFTLPFCLVQPLKLLTAPALFLISWLMFGIYEIGYSIEDPFQGTLRLSVLCDAIRRDVLADEVIRSTAFEPSEDDDQKEATDGTIGDRSNAKGDEQVDYEFSPIVKQTKPPIQFEGLSEIPVTDESVVSTSFNATLPDFMRKKP</sequence>
<dbReference type="AlphaFoldDB" id="A0A9K3KSI9"/>
<feature type="compositionally biased region" description="Polar residues" evidence="8">
    <location>
        <begin position="8"/>
        <end position="27"/>
    </location>
</feature>
<comment type="subcellular location">
    <subcellularLocation>
        <location evidence="1">Cell membrane</location>
        <topology evidence="1">Multi-pass membrane protein</topology>
    </subcellularLocation>
</comment>
<keyword evidence="3" id="KW-1003">Cell membrane</keyword>
<evidence type="ECO:0000256" key="6">
    <source>
        <dbReference type="ARBA" id="ARBA00023065"/>
    </source>
</evidence>
<feature type="region of interest" description="Disordered" evidence="8">
    <location>
        <begin position="1"/>
        <end position="30"/>
    </location>
</feature>
<keyword evidence="2" id="KW-0813">Transport</keyword>
<dbReference type="Proteomes" id="UP000693970">
    <property type="component" value="Unassembled WGS sequence"/>
</dbReference>
<name>A0A9K3KSI9_9STRA</name>